<dbReference type="Pfam" id="PF08641">
    <property type="entry name" value="Mis14"/>
    <property type="match status" value="1"/>
</dbReference>
<proteinExistence type="predicted"/>
<sequence length="169" mass="19578">MDPAREDLPRVSIETLQDWRRMKHNYESALLQAFEERLAASGLTHEREALLPYINEFVSSTFQIAKPNVRINGKNSEEIDEEEEEMEPFDEALDRRIWSLSDQRLKWDREIGSKRQTRPSEVADMIHELLERQREDDEEVAGTIAADSEGLVETEPDGTFPTSCCKNPQ</sequence>
<dbReference type="Proteomes" id="UP000305948">
    <property type="component" value="Unassembled WGS sequence"/>
</dbReference>
<accession>A0A5C3NNX1</accession>
<dbReference type="EMBL" id="ML213505">
    <property type="protein sequence ID" value="TFK55341.1"/>
    <property type="molecule type" value="Genomic_DNA"/>
</dbReference>
<dbReference type="GO" id="GO:0000070">
    <property type="term" value="P:mitotic sister chromatid segregation"/>
    <property type="evidence" value="ECO:0007669"/>
    <property type="project" value="InterPro"/>
</dbReference>
<organism evidence="2 3">
    <name type="scientific">Heliocybe sulcata</name>
    <dbReference type="NCBI Taxonomy" id="5364"/>
    <lineage>
        <taxon>Eukaryota</taxon>
        <taxon>Fungi</taxon>
        <taxon>Dikarya</taxon>
        <taxon>Basidiomycota</taxon>
        <taxon>Agaricomycotina</taxon>
        <taxon>Agaricomycetes</taxon>
        <taxon>Gloeophyllales</taxon>
        <taxon>Gloeophyllaceae</taxon>
        <taxon>Heliocybe</taxon>
    </lineage>
</organism>
<feature type="region of interest" description="Disordered" evidence="1">
    <location>
        <begin position="132"/>
        <end position="169"/>
    </location>
</feature>
<keyword evidence="3" id="KW-1185">Reference proteome</keyword>
<feature type="compositionally biased region" description="Polar residues" evidence="1">
    <location>
        <begin position="160"/>
        <end position="169"/>
    </location>
</feature>
<dbReference type="OrthoDB" id="2135762at2759"/>
<protein>
    <submittedName>
        <fullName evidence="2">Uncharacterized protein</fullName>
    </submittedName>
</protein>
<dbReference type="AlphaFoldDB" id="A0A5C3NNX1"/>
<name>A0A5C3NNX1_9AGAM</name>
<gene>
    <name evidence="2" type="ORF">OE88DRAFT_1622798</name>
</gene>
<evidence type="ECO:0000313" key="2">
    <source>
        <dbReference type="EMBL" id="TFK55341.1"/>
    </source>
</evidence>
<dbReference type="GO" id="GO:0000776">
    <property type="term" value="C:kinetochore"/>
    <property type="evidence" value="ECO:0007669"/>
    <property type="project" value="InterPro"/>
</dbReference>
<evidence type="ECO:0000256" key="1">
    <source>
        <dbReference type="SAM" id="MobiDB-lite"/>
    </source>
</evidence>
<evidence type="ECO:0000313" key="3">
    <source>
        <dbReference type="Proteomes" id="UP000305948"/>
    </source>
</evidence>
<dbReference type="InterPro" id="IPR013950">
    <property type="entry name" value="Mis14/Nsl1"/>
</dbReference>
<reference evidence="2 3" key="1">
    <citation type="journal article" date="2019" name="Nat. Ecol. Evol.">
        <title>Megaphylogeny resolves global patterns of mushroom evolution.</title>
        <authorList>
            <person name="Varga T."/>
            <person name="Krizsan K."/>
            <person name="Foldi C."/>
            <person name="Dima B."/>
            <person name="Sanchez-Garcia M."/>
            <person name="Sanchez-Ramirez S."/>
            <person name="Szollosi G.J."/>
            <person name="Szarkandi J.G."/>
            <person name="Papp V."/>
            <person name="Albert L."/>
            <person name="Andreopoulos W."/>
            <person name="Angelini C."/>
            <person name="Antonin V."/>
            <person name="Barry K.W."/>
            <person name="Bougher N.L."/>
            <person name="Buchanan P."/>
            <person name="Buyck B."/>
            <person name="Bense V."/>
            <person name="Catcheside P."/>
            <person name="Chovatia M."/>
            <person name="Cooper J."/>
            <person name="Damon W."/>
            <person name="Desjardin D."/>
            <person name="Finy P."/>
            <person name="Geml J."/>
            <person name="Haridas S."/>
            <person name="Hughes K."/>
            <person name="Justo A."/>
            <person name="Karasinski D."/>
            <person name="Kautmanova I."/>
            <person name="Kiss B."/>
            <person name="Kocsube S."/>
            <person name="Kotiranta H."/>
            <person name="LaButti K.M."/>
            <person name="Lechner B.E."/>
            <person name="Liimatainen K."/>
            <person name="Lipzen A."/>
            <person name="Lukacs Z."/>
            <person name="Mihaltcheva S."/>
            <person name="Morgado L.N."/>
            <person name="Niskanen T."/>
            <person name="Noordeloos M.E."/>
            <person name="Ohm R.A."/>
            <person name="Ortiz-Santana B."/>
            <person name="Ovrebo C."/>
            <person name="Racz N."/>
            <person name="Riley R."/>
            <person name="Savchenko A."/>
            <person name="Shiryaev A."/>
            <person name="Soop K."/>
            <person name="Spirin V."/>
            <person name="Szebenyi C."/>
            <person name="Tomsovsky M."/>
            <person name="Tulloss R.E."/>
            <person name="Uehling J."/>
            <person name="Grigoriev I.V."/>
            <person name="Vagvolgyi C."/>
            <person name="Papp T."/>
            <person name="Martin F.M."/>
            <person name="Miettinen O."/>
            <person name="Hibbett D.S."/>
            <person name="Nagy L.G."/>
        </authorList>
    </citation>
    <scope>NUCLEOTIDE SEQUENCE [LARGE SCALE GENOMIC DNA]</scope>
    <source>
        <strain evidence="2 3">OMC1185</strain>
    </source>
</reference>